<evidence type="ECO:0000256" key="1">
    <source>
        <dbReference type="ARBA" id="ARBA00022679"/>
    </source>
</evidence>
<dbReference type="EMBL" id="JACIBV010000003">
    <property type="protein sequence ID" value="MBB3733733.1"/>
    <property type="molecule type" value="Genomic_DNA"/>
</dbReference>
<feature type="domain" description="Glycosyl transferase family 1" evidence="2">
    <location>
        <begin position="219"/>
        <end position="280"/>
    </location>
</feature>
<name>A0A7W5YG45_9ACTN</name>
<dbReference type="GeneID" id="95395668"/>
<gene>
    <name evidence="3" type="ORF">FHR33_009686</name>
</gene>
<sequence length="373" mass="41057">MIDRVSLVGEYYVHDGYAGMSEYIAVGMARLGVQVNPVPLKLTREGLSADFLDILSRSRAPGGEPLIFNSWIRPALEPYAQREHFIHTMWESSRVPASWLPWLNRAKALMVPTRFVADMFRASGVTPPVEVTPDGVDPDVYHYVERPEREGITTLVVGTVVPRKHVGHAIRAWQSAFDGDPAARLIIKARFGAMGRGGLTVDDDRITVVDGDETTRGILHWYERADVLLALGSEGFGLPLVEGMATGLPAIALSSEGQGDVCADAGDLVLAVPPAGWEDVVEPELGRCGVRGVPDIDQVVRHLEWVKKHRSEARDLGRAASEWQRVGQTRSHARRPPPSFFWMKSYACIVMPPVLIGQSHGTCCTASHWTQQQ</sequence>
<dbReference type="SUPFAM" id="SSF53756">
    <property type="entry name" value="UDP-Glycosyltransferase/glycogen phosphorylase"/>
    <property type="match status" value="1"/>
</dbReference>
<comment type="caution">
    <text evidence="3">The sequence shown here is derived from an EMBL/GenBank/DDBJ whole genome shotgun (WGS) entry which is preliminary data.</text>
</comment>
<proteinExistence type="predicted"/>
<reference evidence="3 4" key="1">
    <citation type="submission" date="2020-08" db="EMBL/GenBank/DDBJ databases">
        <title>Sequencing the genomes of 1000 actinobacteria strains.</title>
        <authorList>
            <person name="Klenk H.-P."/>
        </authorList>
    </citation>
    <scope>NUCLEOTIDE SEQUENCE [LARGE SCALE GENOMIC DNA]</scope>
    <source>
        <strain evidence="3 4">DSM 44320</strain>
    </source>
</reference>
<dbReference type="PANTHER" id="PTHR46656:SF3">
    <property type="entry name" value="PUTATIVE-RELATED"/>
    <property type="match status" value="1"/>
</dbReference>
<evidence type="ECO:0000313" key="3">
    <source>
        <dbReference type="EMBL" id="MBB3733733.1"/>
    </source>
</evidence>
<dbReference type="Gene3D" id="3.40.50.2000">
    <property type="entry name" value="Glycogen Phosphorylase B"/>
    <property type="match status" value="1"/>
</dbReference>
<dbReference type="Proteomes" id="UP000579945">
    <property type="component" value="Unassembled WGS sequence"/>
</dbReference>
<protein>
    <submittedName>
        <fullName evidence="3">Glycosyltransferase involved in cell wall biosynthesis</fullName>
    </submittedName>
</protein>
<organism evidence="3 4">
    <name type="scientific">Nonomuraea dietziae</name>
    <dbReference type="NCBI Taxonomy" id="65515"/>
    <lineage>
        <taxon>Bacteria</taxon>
        <taxon>Bacillati</taxon>
        <taxon>Actinomycetota</taxon>
        <taxon>Actinomycetes</taxon>
        <taxon>Streptosporangiales</taxon>
        <taxon>Streptosporangiaceae</taxon>
        <taxon>Nonomuraea</taxon>
    </lineage>
</organism>
<dbReference type="Pfam" id="PF00534">
    <property type="entry name" value="Glycos_transf_1"/>
    <property type="match status" value="1"/>
</dbReference>
<evidence type="ECO:0000259" key="2">
    <source>
        <dbReference type="Pfam" id="PF00534"/>
    </source>
</evidence>
<keyword evidence="4" id="KW-1185">Reference proteome</keyword>
<dbReference type="InterPro" id="IPR001296">
    <property type="entry name" value="Glyco_trans_1"/>
</dbReference>
<evidence type="ECO:0000313" key="4">
    <source>
        <dbReference type="Proteomes" id="UP000579945"/>
    </source>
</evidence>
<dbReference type="CDD" id="cd03801">
    <property type="entry name" value="GT4_PimA-like"/>
    <property type="match status" value="1"/>
</dbReference>
<dbReference type="AlphaFoldDB" id="A0A7W5YG45"/>
<dbReference type="PANTHER" id="PTHR46656">
    <property type="entry name" value="PUTATIVE-RELATED"/>
    <property type="match status" value="1"/>
</dbReference>
<dbReference type="RefSeq" id="WP_183662407.1">
    <property type="nucleotide sequence ID" value="NZ_JACIBV010000003.1"/>
</dbReference>
<accession>A0A7W5YG45</accession>
<keyword evidence="1 3" id="KW-0808">Transferase</keyword>
<dbReference type="GO" id="GO:0016757">
    <property type="term" value="F:glycosyltransferase activity"/>
    <property type="evidence" value="ECO:0007669"/>
    <property type="project" value="InterPro"/>
</dbReference>